<name>A0A0R0GE34_SOYBN</name>
<evidence type="ECO:0000313" key="4">
    <source>
        <dbReference type="Proteomes" id="UP000008827"/>
    </source>
</evidence>
<proteinExistence type="predicted"/>
<dbReference type="EMBL" id="CM000848">
    <property type="protein sequence ID" value="KRH13513.1"/>
    <property type="molecule type" value="Genomic_DNA"/>
</dbReference>
<accession>A0A0R0GE34</accession>
<keyword evidence="4" id="KW-1185">Reference proteome</keyword>
<dbReference type="Proteomes" id="UP000008827">
    <property type="component" value="Chromosome 15"/>
</dbReference>
<evidence type="ECO:0000313" key="2">
    <source>
        <dbReference type="EMBL" id="KRH13513.1"/>
    </source>
</evidence>
<feature type="region of interest" description="Disordered" evidence="1">
    <location>
        <begin position="59"/>
        <end position="93"/>
    </location>
</feature>
<dbReference type="EnsemblPlants" id="KRH13513">
    <property type="protein sequence ID" value="KRH13513"/>
    <property type="gene ID" value="GLYMA_15G244900"/>
</dbReference>
<feature type="compositionally biased region" description="Polar residues" evidence="1">
    <location>
        <begin position="59"/>
        <end position="74"/>
    </location>
</feature>
<dbReference type="Gramene" id="KRH13513">
    <property type="protein sequence ID" value="KRH13513"/>
    <property type="gene ID" value="GLYMA_15G244900"/>
</dbReference>
<sequence length="93" mass="11088">MPESTHTYMQNMYSAKYSSYHLNDASNSSCMQHLIVLLRRHLSISQDVDESYQEIVDNRQNATRQQQQPCQNPLHNKRRQQQCGTRHHYGDYF</sequence>
<dbReference type="AlphaFoldDB" id="A0A0R0GE34"/>
<reference evidence="2" key="3">
    <citation type="submission" date="2018-07" db="EMBL/GenBank/DDBJ databases">
        <title>WGS assembly of Glycine max.</title>
        <authorList>
            <person name="Schmutz J."/>
            <person name="Cannon S."/>
            <person name="Schlueter J."/>
            <person name="Ma J."/>
            <person name="Mitros T."/>
            <person name="Nelson W."/>
            <person name="Hyten D."/>
            <person name="Song Q."/>
            <person name="Thelen J."/>
            <person name="Cheng J."/>
            <person name="Xu D."/>
            <person name="Hellsten U."/>
            <person name="May G."/>
            <person name="Yu Y."/>
            <person name="Sakurai T."/>
            <person name="Umezawa T."/>
            <person name="Bhattacharyya M."/>
            <person name="Sandhu D."/>
            <person name="Valliyodan B."/>
            <person name="Lindquist E."/>
            <person name="Peto M."/>
            <person name="Grant D."/>
            <person name="Shu S."/>
            <person name="Goodstein D."/>
            <person name="Barry K."/>
            <person name="Futrell-Griggs M."/>
            <person name="Abernathy B."/>
            <person name="Du J."/>
            <person name="Tian Z."/>
            <person name="Zhu L."/>
            <person name="Gill N."/>
            <person name="Joshi T."/>
            <person name="Libault M."/>
            <person name="Sethuraman A."/>
            <person name="Zhang X."/>
            <person name="Shinozaki K."/>
            <person name="Nguyen H."/>
            <person name="Wing R."/>
            <person name="Cregan P."/>
            <person name="Specht J."/>
            <person name="Grimwood J."/>
            <person name="Rokhsar D."/>
            <person name="Stacey G."/>
            <person name="Shoemaker R."/>
            <person name="Jackson S."/>
        </authorList>
    </citation>
    <scope>NUCLEOTIDE SEQUENCE</scope>
    <source>
        <tissue evidence="2">Callus</tissue>
    </source>
</reference>
<reference evidence="2 3" key="1">
    <citation type="journal article" date="2010" name="Nature">
        <title>Genome sequence of the palaeopolyploid soybean.</title>
        <authorList>
            <person name="Schmutz J."/>
            <person name="Cannon S.B."/>
            <person name="Schlueter J."/>
            <person name="Ma J."/>
            <person name="Mitros T."/>
            <person name="Nelson W."/>
            <person name="Hyten D.L."/>
            <person name="Song Q."/>
            <person name="Thelen J.J."/>
            <person name="Cheng J."/>
            <person name="Xu D."/>
            <person name="Hellsten U."/>
            <person name="May G.D."/>
            <person name="Yu Y."/>
            <person name="Sakurai T."/>
            <person name="Umezawa T."/>
            <person name="Bhattacharyya M.K."/>
            <person name="Sandhu D."/>
            <person name="Valliyodan B."/>
            <person name="Lindquist E."/>
            <person name="Peto M."/>
            <person name="Grant D."/>
            <person name="Shu S."/>
            <person name="Goodstein D."/>
            <person name="Barry K."/>
            <person name="Futrell-Griggs M."/>
            <person name="Abernathy B."/>
            <person name="Du J."/>
            <person name="Tian Z."/>
            <person name="Zhu L."/>
            <person name="Gill N."/>
            <person name="Joshi T."/>
            <person name="Libault M."/>
            <person name="Sethuraman A."/>
            <person name="Zhang X.-C."/>
            <person name="Shinozaki K."/>
            <person name="Nguyen H.T."/>
            <person name="Wing R.A."/>
            <person name="Cregan P."/>
            <person name="Specht J."/>
            <person name="Grimwood J."/>
            <person name="Rokhsar D."/>
            <person name="Stacey G."/>
            <person name="Shoemaker R.C."/>
            <person name="Jackson S.A."/>
        </authorList>
    </citation>
    <scope>NUCLEOTIDE SEQUENCE [LARGE SCALE GENOMIC DNA]</scope>
    <source>
        <strain evidence="3">cv. Williams 82</strain>
        <tissue evidence="2">Callus</tissue>
    </source>
</reference>
<organism evidence="2">
    <name type="scientific">Glycine max</name>
    <name type="common">Soybean</name>
    <name type="synonym">Glycine hispida</name>
    <dbReference type="NCBI Taxonomy" id="3847"/>
    <lineage>
        <taxon>Eukaryota</taxon>
        <taxon>Viridiplantae</taxon>
        <taxon>Streptophyta</taxon>
        <taxon>Embryophyta</taxon>
        <taxon>Tracheophyta</taxon>
        <taxon>Spermatophyta</taxon>
        <taxon>Magnoliopsida</taxon>
        <taxon>eudicotyledons</taxon>
        <taxon>Gunneridae</taxon>
        <taxon>Pentapetalae</taxon>
        <taxon>rosids</taxon>
        <taxon>fabids</taxon>
        <taxon>Fabales</taxon>
        <taxon>Fabaceae</taxon>
        <taxon>Papilionoideae</taxon>
        <taxon>50 kb inversion clade</taxon>
        <taxon>NPAAA clade</taxon>
        <taxon>indigoferoid/millettioid clade</taxon>
        <taxon>Phaseoleae</taxon>
        <taxon>Glycine</taxon>
        <taxon>Glycine subgen. Soja</taxon>
    </lineage>
</organism>
<evidence type="ECO:0000313" key="3">
    <source>
        <dbReference type="EnsemblPlants" id="KRH13513"/>
    </source>
</evidence>
<protein>
    <submittedName>
        <fullName evidence="2 3">Uncharacterized protein</fullName>
    </submittedName>
</protein>
<gene>
    <name evidence="2" type="ORF">GLYMA_15G244900</name>
</gene>
<dbReference type="InParanoid" id="A0A0R0GE34"/>
<reference evidence="3" key="2">
    <citation type="submission" date="2018-02" db="UniProtKB">
        <authorList>
            <consortium name="EnsemblPlants"/>
        </authorList>
    </citation>
    <scope>IDENTIFICATION</scope>
    <source>
        <strain evidence="3">Williams 82</strain>
    </source>
</reference>
<evidence type="ECO:0000256" key="1">
    <source>
        <dbReference type="SAM" id="MobiDB-lite"/>
    </source>
</evidence>